<name>A0ABV8EM18_9BACT</name>
<organism evidence="1 2">
    <name type="scientific">Belliella kenyensis</name>
    <dbReference type="NCBI Taxonomy" id="1472724"/>
    <lineage>
        <taxon>Bacteria</taxon>
        <taxon>Pseudomonadati</taxon>
        <taxon>Bacteroidota</taxon>
        <taxon>Cytophagia</taxon>
        <taxon>Cytophagales</taxon>
        <taxon>Cyclobacteriaceae</taxon>
        <taxon>Belliella</taxon>
    </lineage>
</organism>
<dbReference type="Proteomes" id="UP001595766">
    <property type="component" value="Unassembled WGS sequence"/>
</dbReference>
<gene>
    <name evidence="1" type="ORF">ACFOUP_08430</name>
</gene>
<sequence>MKMHLDLIMFLMVTPFLGISAQDRVEGDSIGSKQIISEGKTPALTFTQMFFNKYMGQLHKGDIYFVESNVTISFGEKISENTVYNVSEDTSWKIHSNDEIVESGFGVSINDKIFDQPGAYTVKVYTPHRHVPGGCNHADEEYLINVKVDPIKYEWIWDENEWYDFLSSKKQFNQDTIKVPVNIHTIEDKTLDDNPLFQLRVSGIDCDFSGTGFLNGKYLTSNQNPKFIDFNVSGTIGDDVYVQVDLINPNGQTESFTILKQIK</sequence>
<dbReference type="RefSeq" id="WP_241297714.1">
    <property type="nucleotide sequence ID" value="NZ_JAKZGR010000035.1"/>
</dbReference>
<evidence type="ECO:0000313" key="2">
    <source>
        <dbReference type="Proteomes" id="UP001595766"/>
    </source>
</evidence>
<keyword evidence="2" id="KW-1185">Reference proteome</keyword>
<comment type="caution">
    <text evidence="1">The sequence shown here is derived from an EMBL/GenBank/DDBJ whole genome shotgun (WGS) entry which is preliminary data.</text>
</comment>
<accession>A0ABV8EM18</accession>
<proteinExistence type="predicted"/>
<dbReference type="EMBL" id="JBHSAV010000029">
    <property type="protein sequence ID" value="MFC3976398.1"/>
    <property type="molecule type" value="Genomic_DNA"/>
</dbReference>
<protein>
    <submittedName>
        <fullName evidence="1">Uncharacterized protein</fullName>
    </submittedName>
</protein>
<evidence type="ECO:0000313" key="1">
    <source>
        <dbReference type="EMBL" id="MFC3976398.1"/>
    </source>
</evidence>
<reference evidence="2" key="1">
    <citation type="journal article" date="2019" name="Int. J. Syst. Evol. Microbiol.">
        <title>The Global Catalogue of Microorganisms (GCM) 10K type strain sequencing project: providing services to taxonomists for standard genome sequencing and annotation.</title>
        <authorList>
            <consortium name="The Broad Institute Genomics Platform"/>
            <consortium name="The Broad Institute Genome Sequencing Center for Infectious Disease"/>
            <person name="Wu L."/>
            <person name="Ma J."/>
        </authorList>
    </citation>
    <scope>NUCLEOTIDE SEQUENCE [LARGE SCALE GENOMIC DNA]</scope>
    <source>
        <strain evidence="2">CECT 8551</strain>
    </source>
</reference>